<reference evidence="2" key="1">
    <citation type="journal article" date="2017" name="Int J Environ Stud">
        <title>Does the Miocene-Pliocene relict legume Oxytropis triphylla form nitrogen-fixing nodules with a combination of bacterial strains?</title>
        <authorList>
            <person name="Safronova V."/>
            <person name="Belimov A."/>
            <person name="Sazanova A."/>
            <person name="Kuznetsova I."/>
            <person name="Popova J."/>
            <person name="Andronov E."/>
            <person name="Verkhozina A."/>
            <person name="Tikhonovich I."/>
        </authorList>
    </citation>
    <scope>NUCLEOTIDE SEQUENCE [LARGE SCALE GENOMIC DNA]</scope>
    <source>
        <strain evidence="2">Tri-38</strain>
    </source>
</reference>
<protein>
    <submittedName>
        <fullName evidence="1">Uncharacterized protein</fullName>
    </submittedName>
</protein>
<proteinExistence type="predicted"/>
<evidence type="ECO:0000313" key="1">
    <source>
        <dbReference type="EMBL" id="PIO43471.1"/>
    </source>
</evidence>
<dbReference type="AlphaFoldDB" id="A0A2N9VVF3"/>
<organism evidence="1 2">
    <name type="scientific">Phyllobacterium zundukense</name>
    <dbReference type="NCBI Taxonomy" id="1867719"/>
    <lineage>
        <taxon>Bacteria</taxon>
        <taxon>Pseudomonadati</taxon>
        <taxon>Pseudomonadota</taxon>
        <taxon>Alphaproteobacteria</taxon>
        <taxon>Hyphomicrobiales</taxon>
        <taxon>Phyllobacteriaceae</taxon>
        <taxon>Phyllobacterium</taxon>
    </lineage>
</organism>
<evidence type="ECO:0000313" key="2">
    <source>
        <dbReference type="Proteomes" id="UP000232163"/>
    </source>
</evidence>
<accession>A0A2N9VVF3</accession>
<keyword evidence="2" id="KW-1185">Reference proteome</keyword>
<dbReference type="EMBL" id="MZMT01000040">
    <property type="protein sequence ID" value="PIO43471.1"/>
    <property type="molecule type" value="Genomic_DNA"/>
</dbReference>
<comment type="caution">
    <text evidence="1">The sequence shown here is derived from an EMBL/GenBank/DDBJ whole genome shotgun (WGS) entry which is preliminary data.</text>
</comment>
<sequence>MGRMEKSIQSGRTQRRLPLAGCTGHSLRDVNAILDSNYLNRDPELGESAIRKLEKRTRIPD</sequence>
<name>A0A2N9VVF3_9HYPH</name>
<dbReference type="Proteomes" id="UP000232163">
    <property type="component" value="Unassembled WGS sequence"/>
</dbReference>
<gene>
    <name evidence="1" type="ORF">B5P45_18415</name>
</gene>